<dbReference type="PROSITE" id="PS50850">
    <property type="entry name" value="MFS"/>
    <property type="match status" value="1"/>
</dbReference>
<evidence type="ECO:0000256" key="5">
    <source>
        <dbReference type="ARBA" id="ARBA00022989"/>
    </source>
</evidence>
<dbReference type="eggNOG" id="COG2814">
    <property type="taxonomic scope" value="Bacteria"/>
</dbReference>
<dbReference type="GO" id="GO:0022857">
    <property type="term" value="F:transmembrane transporter activity"/>
    <property type="evidence" value="ECO:0007669"/>
    <property type="project" value="InterPro"/>
</dbReference>
<feature type="transmembrane region" description="Helical" evidence="7">
    <location>
        <begin position="198"/>
        <end position="218"/>
    </location>
</feature>
<evidence type="ECO:0000256" key="2">
    <source>
        <dbReference type="ARBA" id="ARBA00022448"/>
    </source>
</evidence>
<keyword evidence="10" id="KW-1185">Reference proteome</keyword>
<evidence type="ECO:0000256" key="1">
    <source>
        <dbReference type="ARBA" id="ARBA00004651"/>
    </source>
</evidence>
<feature type="transmembrane region" description="Helical" evidence="7">
    <location>
        <begin position="361"/>
        <end position="386"/>
    </location>
</feature>
<protein>
    <submittedName>
        <fullName evidence="9">Major facilitator superfamily MFS_1</fullName>
    </submittedName>
</protein>
<dbReference type="RefSeq" id="WP_012932715.1">
    <property type="nucleotide sequence ID" value="NC_013739.1"/>
</dbReference>
<comment type="subcellular location">
    <subcellularLocation>
        <location evidence="1">Cell membrane</location>
        <topology evidence="1">Multi-pass membrane protein</topology>
    </subcellularLocation>
</comment>
<feature type="transmembrane region" description="Helical" evidence="7">
    <location>
        <begin position="137"/>
        <end position="159"/>
    </location>
</feature>
<dbReference type="Gene3D" id="1.20.1720.10">
    <property type="entry name" value="Multidrug resistance protein D"/>
    <property type="match status" value="1"/>
</dbReference>
<keyword evidence="6 7" id="KW-0472">Membrane</keyword>
<gene>
    <name evidence="9" type="ordered locus">Cwoe_1235</name>
</gene>
<evidence type="ECO:0000313" key="10">
    <source>
        <dbReference type="Proteomes" id="UP000008229"/>
    </source>
</evidence>
<dbReference type="OrthoDB" id="4484751at2"/>
<feature type="transmembrane region" description="Helical" evidence="7">
    <location>
        <begin position="267"/>
        <end position="287"/>
    </location>
</feature>
<feature type="domain" description="Major facilitator superfamily (MFS) profile" evidence="8">
    <location>
        <begin position="14"/>
        <end position="461"/>
    </location>
</feature>
<accession>D3FEJ0</accession>
<dbReference type="STRING" id="469383.Cwoe_1235"/>
<feature type="transmembrane region" description="Helical" evidence="7">
    <location>
        <begin position="299"/>
        <end position="325"/>
    </location>
</feature>
<dbReference type="Pfam" id="PF07690">
    <property type="entry name" value="MFS_1"/>
    <property type="match status" value="1"/>
</dbReference>
<keyword evidence="3" id="KW-1003">Cell membrane</keyword>
<feature type="transmembrane region" description="Helical" evidence="7">
    <location>
        <begin position="438"/>
        <end position="457"/>
    </location>
</feature>
<dbReference type="InterPro" id="IPR036259">
    <property type="entry name" value="MFS_trans_sf"/>
</dbReference>
<keyword evidence="2" id="KW-0813">Transport</keyword>
<keyword evidence="4 7" id="KW-0812">Transmembrane</keyword>
<dbReference type="InterPro" id="IPR020846">
    <property type="entry name" value="MFS_dom"/>
</dbReference>
<feature type="transmembrane region" description="Helical" evidence="7">
    <location>
        <begin position="80"/>
        <end position="99"/>
    </location>
</feature>
<evidence type="ECO:0000256" key="3">
    <source>
        <dbReference type="ARBA" id="ARBA00022475"/>
    </source>
</evidence>
<feature type="transmembrane region" description="Helical" evidence="7">
    <location>
        <begin position="105"/>
        <end position="125"/>
    </location>
</feature>
<dbReference type="Gene3D" id="1.20.1250.20">
    <property type="entry name" value="MFS general substrate transporter like domains"/>
    <property type="match status" value="1"/>
</dbReference>
<dbReference type="SUPFAM" id="SSF103473">
    <property type="entry name" value="MFS general substrate transporter"/>
    <property type="match status" value="1"/>
</dbReference>
<feature type="transmembrane region" description="Helical" evidence="7">
    <location>
        <begin position="407"/>
        <end position="426"/>
    </location>
</feature>
<feature type="transmembrane region" description="Helical" evidence="7">
    <location>
        <begin position="337"/>
        <end position="355"/>
    </location>
</feature>
<proteinExistence type="predicted"/>
<dbReference type="InterPro" id="IPR011701">
    <property type="entry name" value="MFS"/>
</dbReference>
<dbReference type="HOGENOM" id="CLU_000960_28_3_11"/>
<dbReference type="eggNOG" id="COG2211">
    <property type="taxonomic scope" value="Bacteria"/>
</dbReference>
<evidence type="ECO:0000313" key="9">
    <source>
        <dbReference type="EMBL" id="ADB49664.1"/>
    </source>
</evidence>
<feature type="transmembrane region" description="Helical" evidence="7">
    <location>
        <begin position="44"/>
        <end position="68"/>
    </location>
</feature>
<dbReference type="PANTHER" id="PTHR42718:SF46">
    <property type="entry name" value="BLR6921 PROTEIN"/>
    <property type="match status" value="1"/>
</dbReference>
<sequence precursor="true">MPDPAAARRHPTATLAVLAIGVLAYALSQTMVAPAMPEIQHSLGITTASVAWALTAYLVAASVMTAVLGRLGDMFGKKRVLVGTLVAFGVGSAICAIADSIGVLIAGRVVQGAAGGLFPLAYGIVRDEFPRERVPAGIGIISSIMGIGAGLGLVIGGLLVDHASWHWIFWLGLALTVIAIVATELLVPESPVRTPGRIDWGGAALLSVGLSAPLIGISQGSGWGWGDPRTLGLIVVGLLVLVAFGAYERRQKEPLVNMTTLALKPVLLTNVATLFIGFAMFAGFVLVPQLVQLPQSTGFGLGVTATVAGLLMLPSTVATLLAAPISGRIGAKRGSKGPLVVGAAITSAALFLYAVSHGSTVLLLVWAALQGTGIGLAFAAMPNLIIEVVPQTQTGEATAVNSLLRNVGASIGSQIAGTVLAGHVLASTGAPSDSGFGIAFAIAGVAALAAVAVGVLIPRVRRAGTGGVPADVAPAVSRTGARDRSLARVEA</sequence>
<evidence type="ECO:0000256" key="7">
    <source>
        <dbReference type="SAM" id="Phobius"/>
    </source>
</evidence>
<dbReference type="PANTHER" id="PTHR42718">
    <property type="entry name" value="MAJOR FACILITATOR SUPERFAMILY MULTIDRUG TRANSPORTER MFSC"/>
    <property type="match status" value="1"/>
</dbReference>
<dbReference type="CDD" id="cd17504">
    <property type="entry name" value="MFS_MMR_MDR_like"/>
    <property type="match status" value="1"/>
</dbReference>
<evidence type="ECO:0000256" key="4">
    <source>
        <dbReference type="ARBA" id="ARBA00022692"/>
    </source>
</evidence>
<reference evidence="9 10" key="1">
    <citation type="journal article" date="2010" name="Stand. Genomic Sci.">
        <title>Complete genome sequence of Conexibacter woesei type strain (ID131577).</title>
        <authorList>
            <person name="Pukall R."/>
            <person name="Lapidus A."/>
            <person name="Glavina Del Rio T."/>
            <person name="Copeland A."/>
            <person name="Tice H."/>
            <person name="Cheng J.-F."/>
            <person name="Lucas S."/>
            <person name="Chen F."/>
            <person name="Nolan M."/>
            <person name="Bruce D."/>
            <person name="Goodwin L."/>
            <person name="Pitluck S."/>
            <person name="Mavromatis K."/>
            <person name="Ivanova N."/>
            <person name="Ovchinnikova G."/>
            <person name="Pati A."/>
            <person name="Chen A."/>
            <person name="Palaniappan K."/>
            <person name="Land M."/>
            <person name="Hauser L."/>
            <person name="Chang Y.-J."/>
            <person name="Jeffries C.D."/>
            <person name="Chain P."/>
            <person name="Meincke L."/>
            <person name="Sims D."/>
            <person name="Brettin T."/>
            <person name="Detter J.C."/>
            <person name="Rohde M."/>
            <person name="Goeker M."/>
            <person name="Bristow J."/>
            <person name="Eisen J.A."/>
            <person name="Markowitz V."/>
            <person name="Kyrpides N.C."/>
            <person name="Klenk H.-P."/>
            <person name="Hugenholtz P."/>
        </authorList>
    </citation>
    <scope>NUCLEOTIDE SEQUENCE [LARGE SCALE GENOMIC DNA]</scope>
    <source>
        <strain evidence="10">DSM 14684 / CIP 108061 / JCM 11494 / NBRC 100937 / ID131577</strain>
    </source>
</reference>
<evidence type="ECO:0000256" key="6">
    <source>
        <dbReference type="ARBA" id="ARBA00023136"/>
    </source>
</evidence>
<keyword evidence="5 7" id="KW-1133">Transmembrane helix</keyword>
<feature type="transmembrane region" description="Helical" evidence="7">
    <location>
        <begin position="165"/>
        <end position="186"/>
    </location>
</feature>
<evidence type="ECO:0000259" key="8">
    <source>
        <dbReference type="PROSITE" id="PS50850"/>
    </source>
</evidence>
<name>D3FEJ0_CONWI</name>
<dbReference type="EMBL" id="CP001854">
    <property type="protein sequence ID" value="ADB49664.1"/>
    <property type="molecule type" value="Genomic_DNA"/>
</dbReference>
<dbReference type="KEGG" id="cwo:Cwoe_1235"/>
<dbReference type="GO" id="GO:0005886">
    <property type="term" value="C:plasma membrane"/>
    <property type="evidence" value="ECO:0007669"/>
    <property type="project" value="UniProtKB-SubCell"/>
</dbReference>
<dbReference type="Proteomes" id="UP000008229">
    <property type="component" value="Chromosome"/>
</dbReference>
<feature type="transmembrane region" description="Helical" evidence="7">
    <location>
        <begin position="230"/>
        <end position="247"/>
    </location>
</feature>
<dbReference type="AlphaFoldDB" id="D3FEJ0"/>
<organism evidence="9 10">
    <name type="scientific">Conexibacter woesei (strain DSM 14684 / CCUG 47730 / CIP 108061 / JCM 11494 / NBRC 100937 / ID131577)</name>
    <dbReference type="NCBI Taxonomy" id="469383"/>
    <lineage>
        <taxon>Bacteria</taxon>
        <taxon>Bacillati</taxon>
        <taxon>Actinomycetota</taxon>
        <taxon>Thermoleophilia</taxon>
        <taxon>Solirubrobacterales</taxon>
        <taxon>Conexibacteraceae</taxon>
        <taxon>Conexibacter</taxon>
    </lineage>
</organism>
<reference evidence="10" key="2">
    <citation type="submission" date="2010-01" db="EMBL/GenBank/DDBJ databases">
        <title>The complete genome of Conexibacter woesei DSM 14684.</title>
        <authorList>
            <consortium name="US DOE Joint Genome Institute (JGI-PGF)"/>
            <person name="Lucas S."/>
            <person name="Copeland A."/>
            <person name="Lapidus A."/>
            <person name="Glavina del Rio T."/>
            <person name="Dalin E."/>
            <person name="Tice H."/>
            <person name="Bruce D."/>
            <person name="Goodwin L."/>
            <person name="Pitluck S."/>
            <person name="Kyrpides N."/>
            <person name="Mavromatis K."/>
            <person name="Ivanova N."/>
            <person name="Mikhailova N."/>
            <person name="Chertkov O."/>
            <person name="Brettin T."/>
            <person name="Detter J.C."/>
            <person name="Han C."/>
            <person name="Larimer F."/>
            <person name="Land M."/>
            <person name="Hauser L."/>
            <person name="Markowitz V."/>
            <person name="Cheng J.-F."/>
            <person name="Hugenholtz P."/>
            <person name="Woyke T."/>
            <person name="Wu D."/>
            <person name="Pukall R."/>
            <person name="Steenblock K."/>
            <person name="Schneider S."/>
            <person name="Klenk H.-P."/>
            <person name="Eisen J.A."/>
        </authorList>
    </citation>
    <scope>NUCLEOTIDE SEQUENCE [LARGE SCALE GENOMIC DNA]</scope>
    <source>
        <strain evidence="10">DSM 14684 / CIP 108061 / JCM 11494 / NBRC 100937 / ID131577</strain>
    </source>
</reference>